<reference evidence="1" key="1">
    <citation type="submission" date="2019-04" db="EMBL/GenBank/DDBJ databases">
        <title>Microbes associate with the intestines of laboratory mice.</title>
        <authorList>
            <person name="Navarre W."/>
            <person name="Wong E."/>
            <person name="Huang K."/>
            <person name="Tropini C."/>
            <person name="Ng K."/>
            <person name="Yu B."/>
        </authorList>
    </citation>
    <scope>NUCLEOTIDE SEQUENCE</scope>
    <source>
        <strain evidence="1">NM73_A23</strain>
    </source>
</reference>
<sequence>MSILSILSELSILTPLFPVNTDTIVITDSTDFQKSLMNHLRSFKLPIAMIMGVLAYYLFRALPLDTEGERMLYATITRLVQPSLIFVMLFLSFLRVSPHDLKPHRWHGILLLTQGGIFALLSLAACACTLLPTTIAGEAKLLLEGAMLCFICPTATASAVIVRKLGGSMSGIVTYILLCNLMVSILAPAFLPLVEPHAGMDFFTELFLIMGQVFPLLLCPLLLAIIIRHYCQKLCAKLLSVPDLPFYLWLIALPLAITVTVRTIYNSHIALSLLLWLSLVSLVACIVQFALGRMIGRRYPQQTHNSQPIPPEERSAITAGQAFGQKNTVFVIWLGLMFLNPVTSVVGGCYSIWHNIINSWQLYKAGK</sequence>
<evidence type="ECO:0000313" key="1">
    <source>
        <dbReference type="EMBL" id="TGX81481.1"/>
    </source>
</evidence>
<proteinExistence type="predicted"/>
<keyword evidence="2" id="KW-1185">Reference proteome</keyword>
<accession>A0AC61QP13</accession>
<name>A0AC61QP13_9BACT</name>
<comment type="caution">
    <text evidence="1">The sequence shown here is derived from an EMBL/GenBank/DDBJ whole genome shotgun (WGS) entry which is preliminary data.</text>
</comment>
<protein>
    <submittedName>
        <fullName evidence="1">Transporter</fullName>
    </submittedName>
</protein>
<organism evidence="1 2">
    <name type="scientific">Palleniella muris</name>
    <dbReference type="NCBI Taxonomy" id="3038145"/>
    <lineage>
        <taxon>Bacteria</taxon>
        <taxon>Pseudomonadati</taxon>
        <taxon>Bacteroidota</taxon>
        <taxon>Bacteroidia</taxon>
        <taxon>Bacteroidales</taxon>
        <taxon>Prevotellaceae</taxon>
        <taxon>Palleniella</taxon>
    </lineage>
</organism>
<dbReference type="EMBL" id="SRZC01000016">
    <property type="protein sequence ID" value="TGX81481.1"/>
    <property type="molecule type" value="Genomic_DNA"/>
</dbReference>
<evidence type="ECO:0000313" key="2">
    <source>
        <dbReference type="Proteomes" id="UP000308886"/>
    </source>
</evidence>
<dbReference type="Proteomes" id="UP000308886">
    <property type="component" value="Unassembled WGS sequence"/>
</dbReference>
<gene>
    <name evidence="1" type="ORF">E5358_10110</name>
</gene>